<keyword evidence="2 3" id="KW-0040">ANK repeat</keyword>
<dbReference type="PANTHER" id="PTHR24198:SF165">
    <property type="entry name" value="ANKYRIN REPEAT-CONTAINING PROTEIN-RELATED"/>
    <property type="match status" value="1"/>
</dbReference>
<dbReference type="Pfam" id="PF12796">
    <property type="entry name" value="Ank_2"/>
    <property type="match status" value="1"/>
</dbReference>
<evidence type="ECO:0000256" key="1">
    <source>
        <dbReference type="ARBA" id="ARBA00022737"/>
    </source>
</evidence>
<evidence type="ECO:0000256" key="2">
    <source>
        <dbReference type="ARBA" id="ARBA00023043"/>
    </source>
</evidence>
<name>A0A0A1TXR8_ENTIV</name>
<dbReference type="RefSeq" id="XP_004185533.1">
    <property type="nucleotide sequence ID" value="XM_004185485.1"/>
</dbReference>
<dbReference type="InterPro" id="IPR002110">
    <property type="entry name" value="Ankyrin_rpt"/>
</dbReference>
<dbReference type="Gene3D" id="1.25.40.20">
    <property type="entry name" value="Ankyrin repeat-containing domain"/>
    <property type="match status" value="3"/>
</dbReference>
<dbReference type="SUPFAM" id="SSF48350">
    <property type="entry name" value="GTPase activation domain, GAP"/>
    <property type="match status" value="1"/>
</dbReference>
<dbReference type="InterPro" id="IPR008936">
    <property type="entry name" value="Rho_GTPase_activation_prot"/>
</dbReference>
<evidence type="ECO:0000313" key="5">
    <source>
        <dbReference type="Proteomes" id="UP000014680"/>
    </source>
</evidence>
<dbReference type="Pfam" id="PF13857">
    <property type="entry name" value="Ank_5"/>
    <property type="match status" value="1"/>
</dbReference>
<dbReference type="PROSITE" id="PS50088">
    <property type="entry name" value="ANK_REPEAT"/>
    <property type="match status" value="2"/>
</dbReference>
<dbReference type="Proteomes" id="UP000014680">
    <property type="component" value="Unassembled WGS sequence"/>
</dbReference>
<dbReference type="SUPFAM" id="SSF48403">
    <property type="entry name" value="Ankyrin repeat"/>
    <property type="match status" value="2"/>
</dbReference>
<evidence type="ECO:0000256" key="3">
    <source>
        <dbReference type="PROSITE-ProRule" id="PRU00023"/>
    </source>
</evidence>
<evidence type="ECO:0000313" key="4">
    <source>
        <dbReference type="EMBL" id="ELP86187.1"/>
    </source>
</evidence>
<proteinExistence type="predicted"/>
<feature type="repeat" description="ANK" evidence="3">
    <location>
        <begin position="542"/>
        <end position="568"/>
    </location>
</feature>
<keyword evidence="1" id="KW-0677">Repeat</keyword>
<feature type="repeat" description="ANK" evidence="3">
    <location>
        <begin position="775"/>
        <end position="808"/>
    </location>
</feature>
<dbReference type="OMA" id="CTKYQNE"/>
<dbReference type="InterPro" id="IPR036770">
    <property type="entry name" value="Ankyrin_rpt-contain_sf"/>
</dbReference>
<dbReference type="AlphaFoldDB" id="A0A0A1TXR8"/>
<accession>A0A0A1TXR8</accession>
<dbReference type="KEGG" id="eiv:EIN_328940"/>
<dbReference type="PROSITE" id="PS50297">
    <property type="entry name" value="ANK_REP_REGION"/>
    <property type="match status" value="2"/>
</dbReference>
<dbReference type="VEuPathDB" id="AmoebaDB:EIN_328940"/>
<dbReference type="GeneID" id="14885093"/>
<gene>
    <name evidence="4" type="ORF">EIN_328940</name>
</gene>
<dbReference type="OrthoDB" id="7464126at2759"/>
<dbReference type="PANTHER" id="PTHR24198">
    <property type="entry name" value="ANKYRIN REPEAT AND PROTEIN KINASE DOMAIN-CONTAINING PROTEIN"/>
    <property type="match status" value="1"/>
</dbReference>
<dbReference type="Pfam" id="PF00023">
    <property type="entry name" value="Ank"/>
    <property type="match status" value="1"/>
</dbReference>
<reference evidence="4 5" key="1">
    <citation type="submission" date="2012-10" db="EMBL/GenBank/DDBJ databases">
        <authorList>
            <person name="Zafar N."/>
            <person name="Inman J."/>
            <person name="Hall N."/>
            <person name="Lorenzi H."/>
            <person name="Caler E."/>
        </authorList>
    </citation>
    <scope>NUCLEOTIDE SEQUENCE [LARGE SCALE GENOMIC DNA]</scope>
    <source>
        <strain evidence="4 5">IP1</strain>
    </source>
</reference>
<dbReference type="EMBL" id="KB207015">
    <property type="protein sequence ID" value="ELP86187.1"/>
    <property type="molecule type" value="Genomic_DNA"/>
</dbReference>
<protein>
    <submittedName>
        <fullName evidence="4">Ankyrin repeat-containing protein, putative</fullName>
    </submittedName>
</protein>
<keyword evidence="5" id="KW-1185">Reference proteome</keyword>
<sequence length="1024" mass="119321">MSLDYNTVVQLLEELMCGKGSIRLIRKMCETTQGEGTSTNFVKDMLVFLEVRGQLLGFMSKIFDSWVNGNDSLLFVIRKNLWSYNCFMVYLHCSNGVEYLQKHFQRFFIEVSEEITPDLRAEYKEVRRKSMRDEREERGEERIKREAYIRKQNEILQNITSSNLEVLEKQPELFESVMQYVTTLVEKIVTILIDSVTDFPGQVAYYFSILQLKIINGYVNTSSQFILYLFFEGILVPFLSQPVYYGMMETVTNKQMYILNICIFVLRNIGLNTPVRSGYFSVFNEFIQFQHTKLMTRFFNVICQMHPTQTKYPVTDEEFQRACYRLIKTFTTCSMVLEQSVVQNTGQSDMSTTLKKIKESSKLMKKLYKEKTKPIGVLAPFQSFGKKLETLEQNKLKMFNGLSPRTLAANLRSKKSASLNRVLSQNRNYINYADSKTGLTPIMFACKNQEIEIFKALLRLNPNYFLRDFRGWSIAHHIFFEKRIDLSVLLMESPFLNLFDWNDDLNTPLHYLVQFTPCTQQLQNCILTCLQNGADINSLNLSRETPLFRAIKKRNFDVVKMLLLLGADPFVNCKKWTPYEFVLEDSQDSEIRNLVLRFAQHGVLSDSSYVRVPQIKLEYSREIAGGVEDLFVALEKHDPMMFDVLLDSHRNEDEKGMFHDGNTMLHEICRSGDTEILNIYITKRFLSKQNVRIPVVKVNEEGETPLMTALRKNRGECALVLLSYNIDNLTETINTSNGRNILHYVADAKIPSEIKSTLFLSLIIRMVNINQQDKNGNTPLHLLLMQKEDVKLTELLLMNGADMFIENKRQQQCIHISIENKDVANFNFLFEHEYEWVDEDFEFYHTLYTDDCTLLIPHVINYLVSINASSPVHKWEIVLKMKRLLDLSGLFDESKMVNGDPHIFTQQMAIKYESETLSNQLKECLMKDQKDEEVVQEDWIRERINMGISQGIKGENTLKISIEMLKEDLQRCLNIQNSLLKKDTKFDVHILQNLVKKLYFAAQQANAQYYTTSSVDNQKEKDNF</sequence>
<dbReference type="Gene3D" id="1.10.506.10">
    <property type="entry name" value="GTPase Activation - p120gap, domain 1"/>
    <property type="match status" value="1"/>
</dbReference>
<dbReference type="SMART" id="SM00248">
    <property type="entry name" value="ANK"/>
    <property type="match status" value="8"/>
</dbReference>
<organism evidence="4 5">
    <name type="scientific">Entamoeba invadens IP1</name>
    <dbReference type="NCBI Taxonomy" id="370355"/>
    <lineage>
        <taxon>Eukaryota</taxon>
        <taxon>Amoebozoa</taxon>
        <taxon>Evosea</taxon>
        <taxon>Archamoebae</taxon>
        <taxon>Mastigamoebida</taxon>
        <taxon>Entamoebidae</taxon>
        <taxon>Entamoeba</taxon>
    </lineage>
</organism>